<feature type="transmembrane region" description="Helical" evidence="11">
    <location>
        <begin position="128"/>
        <end position="153"/>
    </location>
</feature>
<proteinExistence type="inferred from homology"/>
<dbReference type="Gene3D" id="1.20.1070.10">
    <property type="entry name" value="Rhodopsin 7-helix transmembrane proteins"/>
    <property type="match status" value="1"/>
</dbReference>
<feature type="transmembrane region" description="Helical" evidence="11">
    <location>
        <begin position="224"/>
        <end position="245"/>
    </location>
</feature>
<evidence type="ECO:0000256" key="4">
    <source>
        <dbReference type="ARBA" id="ARBA00022989"/>
    </source>
</evidence>
<gene>
    <name evidence="13" type="ORF">CHIRRI_LOCUS9938</name>
</gene>
<evidence type="ECO:0000313" key="14">
    <source>
        <dbReference type="Proteomes" id="UP001153620"/>
    </source>
</evidence>
<dbReference type="InterPro" id="IPR000276">
    <property type="entry name" value="GPCR_Rhodpsn"/>
</dbReference>
<keyword evidence="7 9" id="KW-0675">Receptor</keyword>
<feature type="compositionally biased region" description="Low complexity" evidence="10">
    <location>
        <begin position="458"/>
        <end position="474"/>
    </location>
</feature>
<dbReference type="AlphaFoldDB" id="A0A9N9S2N1"/>
<feature type="compositionally biased region" description="Polar residues" evidence="10">
    <location>
        <begin position="422"/>
        <end position="432"/>
    </location>
</feature>
<dbReference type="Pfam" id="PF00001">
    <property type="entry name" value="7tm_1"/>
    <property type="match status" value="1"/>
</dbReference>
<dbReference type="GO" id="GO:0005886">
    <property type="term" value="C:plasma membrane"/>
    <property type="evidence" value="ECO:0007669"/>
    <property type="project" value="TreeGrafter"/>
</dbReference>
<organism evidence="13 14">
    <name type="scientific">Chironomus riparius</name>
    <dbReference type="NCBI Taxonomy" id="315576"/>
    <lineage>
        <taxon>Eukaryota</taxon>
        <taxon>Metazoa</taxon>
        <taxon>Ecdysozoa</taxon>
        <taxon>Arthropoda</taxon>
        <taxon>Hexapoda</taxon>
        <taxon>Insecta</taxon>
        <taxon>Pterygota</taxon>
        <taxon>Neoptera</taxon>
        <taxon>Endopterygota</taxon>
        <taxon>Diptera</taxon>
        <taxon>Nematocera</taxon>
        <taxon>Chironomoidea</taxon>
        <taxon>Chironomidae</taxon>
        <taxon>Chironominae</taxon>
        <taxon>Chironomus</taxon>
    </lineage>
</organism>
<feature type="transmembrane region" description="Helical" evidence="11">
    <location>
        <begin position="310"/>
        <end position="336"/>
    </location>
</feature>
<dbReference type="SMART" id="SM01381">
    <property type="entry name" value="7TM_GPCR_Srsx"/>
    <property type="match status" value="1"/>
</dbReference>
<keyword evidence="14" id="KW-1185">Reference proteome</keyword>
<keyword evidence="4 11" id="KW-1133">Transmembrane helix</keyword>
<evidence type="ECO:0000256" key="7">
    <source>
        <dbReference type="ARBA" id="ARBA00023170"/>
    </source>
</evidence>
<feature type="transmembrane region" description="Helical" evidence="11">
    <location>
        <begin position="51"/>
        <end position="79"/>
    </location>
</feature>
<feature type="transmembrane region" description="Helical" evidence="11">
    <location>
        <begin position="91"/>
        <end position="116"/>
    </location>
</feature>
<reference evidence="13" key="2">
    <citation type="submission" date="2022-10" db="EMBL/GenBank/DDBJ databases">
        <authorList>
            <consortium name="ENA_rothamsted_submissions"/>
            <consortium name="culmorum"/>
            <person name="King R."/>
        </authorList>
    </citation>
    <scope>NUCLEOTIDE SEQUENCE</scope>
</reference>
<reference evidence="13" key="1">
    <citation type="submission" date="2022-01" db="EMBL/GenBank/DDBJ databases">
        <authorList>
            <person name="King R."/>
        </authorList>
    </citation>
    <scope>NUCLEOTIDE SEQUENCE</scope>
</reference>
<keyword evidence="5 9" id="KW-0297">G-protein coupled receptor</keyword>
<feature type="region of interest" description="Disordered" evidence="10">
    <location>
        <begin position="453"/>
        <end position="474"/>
    </location>
</feature>
<dbReference type="InterPro" id="IPR017452">
    <property type="entry name" value="GPCR_Rhodpsn_7TM"/>
</dbReference>
<accession>A0A9N9S2N1</accession>
<dbReference type="PROSITE" id="PS00237">
    <property type="entry name" value="G_PROTEIN_RECEP_F1_1"/>
    <property type="match status" value="1"/>
</dbReference>
<dbReference type="EMBL" id="OU895879">
    <property type="protein sequence ID" value="CAG9807088.1"/>
    <property type="molecule type" value="Genomic_DNA"/>
</dbReference>
<evidence type="ECO:0000256" key="10">
    <source>
        <dbReference type="SAM" id="MobiDB-lite"/>
    </source>
</evidence>
<evidence type="ECO:0000256" key="2">
    <source>
        <dbReference type="ARBA" id="ARBA00010663"/>
    </source>
</evidence>
<feature type="domain" description="G-protein coupled receptors family 1 profile" evidence="12">
    <location>
        <begin position="70"/>
        <end position="333"/>
    </location>
</feature>
<dbReference type="Proteomes" id="UP001153620">
    <property type="component" value="Chromosome 3"/>
</dbReference>
<comment type="similarity">
    <text evidence="2 9">Belongs to the G-protein coupled receptor 1 family.</text>
</comment>
<evidence type="ECO:0000256" key="5">
    <source>
        <dbReference type="ARBA" id="ARBA00023040"/>
    </source>
</evidence>
<protein>
    <recommendedName>
        <fullName evidence="12">G-protein coupled receptors family 1 profile domain-containing protein</fullName>
    </recommendedName>
</protein>
<evidence type="ECO:0000256" key="9">
    <source>
        <dbReference type="RuleBase" id="RU000688"/>
    </source>
</evidence>
<dbReference type="PRINTS" id="PR00237">
    <property type="entry name" value="GPCRRHODOPSN"/>
</dbReference>
<dbReference type="PRINTS" id="PR01012">
    <property type="entry name" value="NRPEPTIDEYR"/>
</dbReference>
<sequence length="474" mass="54568">MLNVISLSTDYAIVDDYLPSNMSLDNKSIAINISSVADDLPPYDDLFHKPLTLVIFSLLYILTFLLGLFGNFLVCFVVARQRTMQTVTNFFITNLAFADILLCLFCVTLTPAYTMIGQWIFGKFLCHLVAFLQCWCVYLSTLTLTSIAIDRFFVIIFPFRPRMKVCTCLSILLLIWIIAFLLTFPYGYYMQIVEKEEDGIEVTWCEEAWPTEDIRKVFGTVTSILQFFLPFLIILVCYISIFCKLQNNKKKISKSKNSKKKNNCEKVLKKKTSTNQMLVLMVTIFGFCWLPLNLINILDDFTVNMNEFPYYNLLFFISHLVAMSSVIYNPILYGLLNDNFKKEFKQILPFLFVKISTHRDLKHPKNFLNSFNRRKDDENLIRNGEKTLQETTFLQPNNDNVMISIETDMNNVDTGNHKNENENGNITQNGNSQKRKTDNNLMIIKGCDEIATSFGEQSGSDRTTSSRTADTSIS</sequence>
<evidence type="ECO:0000313" key="13">
    <source>
        <dbReference type="EMBL" id="CAG9807088.1"/>
    </source>
</evidence>
<evidence type="ECO:0000259" key="12">
    <source>
        <dbReference type="PROSITE" id="PS50262"/>
    </source>
</evidence>
<keyword evidence="6 11" id="KW-0472">Membrane</keyword>
<evidence type="ECO:0000256" key="1">
    <source>
        <dbReference type="ARBA" id="ARBA00004141"/>
    </source>
</evidence>
<dbReference type="PROSITE" id="PS50262">
    <property type="entry name" value="G_PROTEIN_RECEP_F1_2"/>
    <property type="match status" value="1"/>
</dbReference>
<dbReference type="PANTHER" id="PTHR24235">
    <property type="entry name" value="NEUROPEPTIDE Y RECEPTOR"/>
    <property type="match status" value="1"/>
</dbReference>
<dbReference type="OrthoDB" id="9046662at2759"/>
<feature type="transmembrane region" description="Helical" evidence="11">
    <location>
        <begin position="278"/>
        <end position="298"/>
    </location>
</feature>
<keyword evidence="3 9" id="KW-0812">Transmembrane</keyword>
<feature type="transmembrane region" description="Helical" evidence="11">
    <location>
        <begin position="165"/>
        <end position="188"/>
    </location>
</feature>
<name>A0A9N9S2N1_9DIPT</name>
<feature type="region of interest" description="Disordered" evidence="10">
    <location>
        <begin position="413"/>
        <end position="436"/>
    </location>
</feature>
<evidence type="ECO:0000256" key="8">
    <source>
        <dbReference type="ARBA" id="ARBA00023224"/>
    </source>
</evidence>
<dbReference type="CDD" id="cd15203">
    <property type="entry name" value="7tmA_NPYR-like"/>
    <property type="match status" value="1"/>
</dbReference>
<keyword evidence="8 9" id="KW-0807">Transducer</keyword>
<dbReference type="GO" id="GO:0043005">
    <property type="term" value="C:neuron projection"/>
    <property type="evidence" value="ECO:0007669"/>
    <property type="project" value="TreeGrafter"/>
</dbReference>
<dbReference type="SUPFAM" id="SSF81321">
    <property type="entry name" value="Family A G protein-coupled receptor-like"/>
    <property type="match status" value="1"/>
</dbReference>
<dbReference type="GO" id="GO:0042923">
    <property type="term" value="F:neuropeptide binding"/>
    <property type="evidence" value="ECO:0007669"/>
    <property type="project" value="TreeGrafter"/>
</dbReference>
<comment type="subcellular location">
    <subcellularLocation>
        <location evidence="1">Membrane</location>
        <topology evidence="1">Multi-pass membrane protein</topology>
    </subcellularLocation>
</comment>
<dbReference type="GO" id="GO:0004983">
    <property type="term" value="F:neuropeptide Y receptor activity"/>
    <property type="evidence" value="ECO:0007669"/>
    <property type="project" value="InterPro"/>
</dbReference>
<dbReference type="PANTHER" id="PTHR24235:SF29">
    <property type="entry name" value="GH23382P"/>
    <property type="match status" value="1"/>
</dbReference>
<evidence type="ECO:0000256" key="11">
    <source>
        <dbReference type="SAM" id="Phobius"/>
    </source>
</evidence>
<dbReference type="InterPro" id="IPR000611">
    <property type="entry name" value="NPY_rcpt"/>
</dbReference>
<evidence type="ECO:0000256" key="3">
    <source>
        <dbReference type="ARBA" id="ARBA00022692"/>
    </source>
</evidence>
<evidence type="ECO:0000256" key="6">
    <source>
        <dbReference type="ARBA" id="ARBA00023136"/>
    </source>
</evidence>